<reference evidence="2 3" key="1">
    <citation type="submission" date="2024-05" db="EMBL/GenBank/DDBJ databases">
        <authorList>
            <person name="Kim H.-Y."/>
            <person name="Kim E."/>
            <person name="Cai Y."/>
            <person name="Yang S.-M."/>
            <person name="Lee W."/>
        </authorList>
    </citation>
    <scope>NUCLEOTIDE SEQUENCE [LARGE SCALE GENOMIC DNA]</scope>
    <source>
        <strain evidence="2 3">FBL11</strain>
    </source>
</reference>
<evidence type="ECO:0008006" key="4">
    <source>
        <dbReference type="Google" id="ProtNLM"/>
    </source>
</evidence>
<organism evidence="2 3">
    <name type="scientific">Psychrobacter saeujeotis</name>
    <dbReference type="NCBI Taxonomy" id="3143436"/>
    <lineage>
        <taxon>Bacteria</taxon>
        <taxon>Pseudomonadati</taxon>
        <taxon>Pseudomonadota</taxon>
        <taxon>Gammaproteobacteria</taxon>
        <taxon>Moraxellales</taxon>
        <taxon>Moraxellaceae</taxon>
        <taxon>Psychrobacter</taxon>
    </lineage>
</organism>
<feature type="signal peptide" evidence="1">
    <location>
        <begin position="1"/>
        <end position="21"/>
    </location>
</feature>
<evidence type="ECO:0000313" key="3">
    <source>
        <dbReference type="Proteomes" id="UP001461960"/>
    </source>
</evidence>
<dbReference type="EMBL" id="JBDGHN010000002">
    <property type="protein sequence ID" value="MEN2751164.1"/>
    <property type="molecule type" value="Genomic_DNA"/>
</dbReference>
<feature type="chain" id="PRO_5046789256" description="Outer membrane protein G1b" evidence="1">
    <location>
        <begin position="22"/>
        <end position="310"/>
    </location>
</feature>
<accession>A0ABU9X701</accession>
<dbReference type="Gene3D" id="2.40.160.170">
    <property type="match status" value="1"/>
</dbReference>
<evidence type="ECO:0000256" key="1">
    <source>
        <dbReference type="SAM" id="SignalP"/>
    </source>
</evidence>
<sequence length="310" mass="32682">MKLIKLTAISAAVLASSAALAAEPVIVVDDTQAATADAVVYEAEPVAVAYEAEPVAYEAEPVAYEAEPAPAAYNNDAGIIRNTTGAIFGGTKTLFNTAINPAAVSAEVGTLGYGANVAWSINDKTELQAGWAGGDVADLFGGDFDADDVNYDVDADFSNPYLGVQLRPAGNWFTMGAGVIVPDNDIDVTANAEGDFFKLDGIQYNAAQTGNLEGSLEHRNKLAPYGTIGFRPNIGNNWGVFGEVGAAYMGKTDATVRSTNPDADVNYTDAQGNTQSIKGSEVANIAERELEDKDWLEWFPIVKVGATYRF</sequence>
<protein>
    <recommendedName>
        <fullName evidence="4">Outer membrane protein G1b</fullName>
    </recommendedName>
</protein>
<gene>
    <name evidence="2" type="ORF">AAIR29_05890</name>
</gene>
<evidence type="ECO:0000313" key="2">
    <source>
        <dbReference type="EMBL" id="MEN2751164.1"/>
    </source>
</evidence>
<name>A0ABU9X701_9GAMM</name>
<dbReference type="Proteomes" id="UP001461960">
    <property type="component" value="Unassembled WGS sequence"/>
</dbReference>
<keyword evidence="3" id="KW-1185">Reference proteome</keyword>
<dbReference type="RefSeq" id="WP_299220085.1">
    <property type="nucleotide sequence ID" value="NZ_JBDGHN010000002.1"/>
</dbReference>
<proteinExistence type="predicted"/>
<keyword evidence="1" id="KW-0732">Signal</keyword>
<comment type="caution">
    <text evidence="2">The sequence shown here is derived from an EMBL/GenBank/DDBJ whole genome shotgun (WGS) entry which is preliminary data.</text>
</comment>